<feature type="domain" description="Peptidase M1 membrane alanine aminopeptidase" evidence="1">
    <location>
        <begin position="303"/>
        <end position="456"/>
    </location>
</feature>
<dbReference type="AlphaFoldDB" id="A0A235BQ83"/>
<dbReference type="Proteomes" id="UP000215559">
    <property type="component" value="Unassembled WGS sequence"/>
</dbReference>
<dbReference type="GO" id="GO:0008237">
    <property type="term" value="F:metallopeptidase activity"/>
    <property type="evidence" value="ECO:0007669"/>
    <property type="project" value="InterPro"/>
</dbReference>
<protein>
    <recommendedName>
        <fullName evidence="1">Peptidase M1 membrane alanine aminopeptidase domain-containing protein</fullName>
    </recommendedName>
</protein>
<organism evidence="2 3">
    <name type="scientific">candidate division WOR-3 bacterium JGI_Cruoil_03_51_56</name>
    <dbReference type="NCBI Taxonomy" id="1973747"/>
    <lineage>
        <taxon>Bacteria</taxon>
        <taxon>Bacteria division WOR-3</taxon>
    </lineage>
</organism>
<reference evidence="2 3" key="1">
    <citation type="submission" date="2017-07" db="EMBL/GenBank/DDBJ databases">
        <title>Recovery of genomes from metagenomes via a dereplication, aggregation, and scoring strategy.</title>
        <authorList>
            <person name="Sieber C.M."/>
            <person name="Probst A.J."/>
            <person name="Sharrar A."/>
            <person name="Thomas B.C."/>
            <person name="Hess M."/>
            <person name="Tringe S.G."/>
            <person name="Banfield J.F."/>
        </authorList>
    </citation>
    <scope>NUCLEOTIDE SEQUENCE [LARGE SCALE GENOMIC DNA]</scope>
    <source>
        <strain evidence="2">JGI_Cruoil_03_51_56</strain>
    </source>
</reference>
<dbReference type="Pfam" id="PF01433">
    <property type="entry name" value="Peptidase_M1"/>
    <property type="match status" value="1"/>
</dbReference>
<dbReference type="GO" id="GO:0008270">
    <property type="term" value="F:zinc ion binding"/>
    <property type="evidence" value="ECO:0007669"/>
    <property type="project" value="InterPro"/>
</dbReference>
<dbReference type="Gene3D" id="1.10.390.10">
    <property type="entry name" value="Neutral Protease Domain 2"/>
    <property type="match status" value="1"/>
</dbReference>
<evidence type="ECO:0000313" key="2">
    <source>
        <dbReference type="EMBL" id="OYD14391.1"/>
    </source>
</evidence>
<dbReference type="InterPro" id="IPR027268">
    <property type="entry name" value="Peptidase_M4/M1_CTD_sf"/>
</dbReference>
<dbReference type="InterPro" id="IPR014782">
    <property type="entry name" value="Peptidase_M1_dom"/>
</dbReference>
<dbReference type="SUPFAM" id="SSF55486">
    <property type="entry name" value="Metalloproteases ('zincins'), catalytic domain"/>
    <property type="match status" value="1"/>
</dbReference>
<sequence>MHQAPFNTENPQTLMPVLRAIGLLLIVLFQPCLGRQHVRYRIYARLDRSDSILTGTEQINFWNNSQDTIRALCFFGLNKHQIKDISLAVKNFDQPIKLKRPLLPDDSINIMLKFTSFCKRSRDYMFSNWYPRLVLCQNELPTAPVQFADYEVELTVPEDMVVATTGTLINRNKELKWMKYPPDFRPWSRDSVKTLRFRARDVADFAWVASPDFVLTQVSAQGTVINILTRNRNRFMWFRLPEQASEIVGRFNKCFGKYPFDQLTVIDARGIVPSDTSFPGLVMTCQKPVPFTRLLESRLARQIAMQWFSCFVVPNQVHSWLSIGPAVYAEIRYMEKRHGQGNLLELPFKPGILSGFGDRFYYQALYYLAATNEALTPLDSLPPVYAGRGPILSETKYAQAGLFFLMLEKIIGPDKLKYALRLYLKKTHGKAPSPTDFIDACSHVTGEDLTGFFDQWLRTKGTCDYAVTEVKRKGKDIEISIRRKGEIIMPVDVELTFTDGETKRLDWKSRKRTGILKLTTPKVLKRLTLDPDRKLLEPDRWNNHWPRKVEIKPFIALPSFDAYQLFYGPYAWFDSYHGFQLGAWTQGREFLDAGPLHGRHMWTLSETYSTKIKDWHTGASYQTPLSFISDRLRISFLGDYSLMAAGVRLNLVQELGRAFQKPGGTIDLGYRLFDLKDTVGRNPRAWDSARTAEIRLKLSHSYETRYFNGGQNFYLGRGLPQLGGHSDYNYWKASVEQVHAVRLSRRLNIILRGFGGAIWGQIPNQSQFYLSGGLVPNSAEPVSWGYQGMSSGQEHWHYDADANLRGWAGQYLHRRFAYGLNIHLKILPFLLPFFDIGNVGDTIDSQFWDARMDAGVRLKLGWLYADFPLWRCHNGKSEFSPNWSLGLKLTGLAGF</sequence>
<evidence type="ECO:0000313" key="3">
    <source>
        <dbReference type="Proteomes" id="UP000215559"/>
    </source>
</evidence>
<name>A0A235BQ83_UNCW3</name>
<dbReference type="EMBL" id="NOZP01000162">
    <property type="protein sequence ID" value="OYD14391.1"/>
    <property type="molecule type" value="Genomic_DNA"/>
</dbReference>
<proteinExistence type="predicted"/>
<accession>A0A235BQ83</accession>
<comment type="caution">
    <text evidence="2">The sequence shown here is derived from an EMBL/GenBank/DDBJ whole genome shotgun (WGS) entry which is preliminary data.</text>
</comment>
<dbReference type="Gene3D" id="2.40.160.50">
    <property type="entry name" value="membrane protein fhac: a member of the omp85/tpsb transporter family"/>
    <property type="match status" value="1"/>
</dbReference>
<evidence type="ECO:0000259" key="1">
    <source>
        <dbReference type="Pfam" id="PF01433"/>
    </source>
</evidence>
<gene>
    <name evidence="2" type="ORF">CH330_08790</name>
</gene>